<keyword evidence="2" id="KW-1185">Reference proteome</keyword>
<gene>
    <name evidence="1" type="ordered locus">Dtpsy_2123</name>
</gene>
<dbReference type="KEGG" id="dia:Dtpsy_2123"/>
<protein>
    <submittedName>
        <fullName evidence="1">Uncharacterized protein</fullName>
    </submittedName>
</protein>
<evidence type="ECO:0000313" key="2">
    <source>
        <dbReference type="Proteomes" id="UP000000450"/>
    </source>
</evidence>
<reference evidence="1 2" key="1">
    <citation type="journal article" date="2010" name="J. Bacteriol.">
        <title>Completed genome sequence of the anaerobic iron-oxidizing bacterium Acidovorax ebreus strain TPSY.</title>
        <authorList>
            <person name="Byrne-Bailey K.G."/>
            <person name="Weber K.A."/>
            <person name="Chair A.H."/>
            <person name="Bose S."/>
            <person name="Knox T."/>
            <person name="Spanbauer T.L."/>
            <person name="Chertkov O."/>
            <person name="Coates J.D."/>
        </authorList>
    </citation>
    <scope>NUCLEOTIDE SEQUENCE [LARGE SCALE GENOMIC DNA]</scope>
    <source>
        <strain evidence="1 2">TPSY</strain>
    </source>
</reference>
<dbReference type="EMBL" id="CP001392">
    <property type="protein sequence ID" value="ACM33577.1"/>
    <property type="molecule type" value="Genomic_DNA"/>
</dbReference>
<organism evidence="1 2">
    <name type="scientific">Acidovorax ebreus (strain TPSY)</name>
    <name type="common">Diaphorobacter sp. (strain TPSY)</name>
    <dbReference type="NCBI Taxonomy" id="535289"/>
    <lineage>
        <taxon>Bacteria</taxon>
        <taxon>Pseudomonadati</taxon>
        <taxon>Pseudomonadota</taxon>
        <taxon>Betaproteobacteria</taxon>
        <taxon>Burkholderiales</taxon>
        <taxon>Comamonadaceae</taxon>
        <taxon>Diaphorobacter</taxon>
    </lineage>
</organism>
<proteinExistence type="predicted"/>
<dbReference type="Proteomes" id="UP000000450">
    <property type="component" value="Chromosome"/>
</dbReference>
<name>A0A9J9QBN2_ACIET</name>
<sequence length="72" mass="8101">MTDPTQPSQPTLPIRRIVQGKNPREYFDPAEMAELEEGTGAAGMWRKAGRLRGPACWTHCISTHPPALIWWS</sequence>
<evidence type="ECO:0000313" key="1">
    <source>
        <dbReference type="EMBL" id="ACM33577.1"/>
    </source>
</evidence>
<dbReference type="AlphaFoldDB" id="A0A9J9QBN2"/>
<accession>A0A9J9QBN2</accession>
<dbReference type="RefSeq" id="WP_015913599.1">
    <property type="nucleotide sequence ID" value="NC_011992.1"/>
</dbReference>